<comment type="caution">
    <text evidence="2">The sequence shown here is derived from an EMBL/GenBank/DDBJ whole genome shotgun (WGS) entry which is preliminary data.</text>
</comment>
<reference evidence="3" key="1">
    <citation type="journal article" date="2019" name="Int. J. Syst. Evol. Microbiol.">
        <title>The Global Catalogue of Microorganisms (GCM) 10K type strain sequencing project: providing services to taxonomists for standard genome sequencing and annotation.</title>
        <authorList>
            <consortium name="The Broad Institute Genomics Platform"/>
            <consortium name="The Broad Institute Genome Sequencing Center for Infectious Disease"/>
            <person name="Wu L."/>
            <person name="Ma J."/>
        </authorList>
    </citation>
    <scope>NUCLEOTIDE SEQUENCE [LARGE SCALE GENOMIC DNA]</scope>
    <source>
        <strain evidence="3">JCM 17919</strain>
    </source>
</reference>
<dbReference type="CDD" id="cd01994">
    <property type="entry name" value="AANH_PF0828-like"/>
    <property type="match status" value="1"/>
</dbReference>
<proteinExistence type="predicted"/>
<dbReference type="SUPFAM" id="SSF52402">
    <property type="entry name" value="Adenine nucleotide alpha hydrolases-like"/>
    <property type="match status" value="1"/>
</dbReference>
<dbReference type="EMBL" id="BAABGY010000002">
    <property type="protein sequence ID" value="GAA4321897.1"/>
    <property type="molecule type" value="Genomic_DNA"/>
</dbReference>
<keyword evidence="2" id="KW-0436">Ligase</keyword>
<feature type="domain" description="Diphthamide synthase" evidence="1">
    <location>
        <begin position="1"/>
        <end position="193"/>
    </location>
</feature>
<dbReference type="InterPro" id="IPR014729">
    <property type="entry name" value="Rossmann-like_a/b/a_fold"/>
</dbReference>
<keyword evidence="3" id="KW-1185">Reference proteome</keyword>
<gene>
    <name evidence="2" type="ORF">GCM10023184_07960</name>
</gene>
<dbReference type="Proteomes" id="UP001501725">
    <property type="component" value="Unassembled WGS sequence"/>
</dbReference>
<protein>
    <submittedName>
        <fullName evidence="2">Diphthine--ammonia ligase</fullName>
    </submittedName>
</protein>
<organism evidence="2 3">
    <name type="scientific">Flaviaesturariibacter amylovorans</name>
    <dbReference type="NCBI Taxonomy" id="1084520"/>
    <lineage>
        <taxon>Bacteria</taxon>
        <taxon>Pseudomonadati</taxon>
        <taxon>Bacteroidota</taxon>
        <taxon>Chitinophagia</taxon>
        <taxon>Chitinophagales</taxon>
        <taxon>Chitinophagaceae</taxon>
        <taxon>Flaviaestuariibacter</taxon>
    </lineage>
</organism>
<name>A0ABP8GDJ2_9BACT</name>
<dbReference type="Gene3D" id="3.90.1490.10">
    <property type="entry name" value="putative n-type atp pyrophosphatase, domain 2"/>
    <property type="match status" value="1"/>
</dbReference>
<dbReference type="GO" id="GO:0016874">
    <property type="term" value="F:ligase activity"/>
    <property type="evidence" value="ECO:0007669"/>
    <property type="project" value="UniProtKB-KW"/>
</dbReference>
<accession>A0ABP8GDJ2</accession>
<dbReference type="InterPro" id="IPR002761">
    <property type="entry name" value="Diphthami_syn_dom"/>
</dbReference>
<evidence type="ECO:0000259" key="1">
    <source>
        <dbReference type="Pfam" id="PF01902"/>
    </source>
</evidence>
<evidence type="ECO:0000313" key="2">
    <source>
        <dbReference type="EMBL" id="GAA4321897.1"/>
    </source>
</evidence>
<dbReference type="RefSeq" id="WP_345253584.1">
    <property type="nucleotide sequence ID" value="NZ_BAABGY010000002.1"/>
</dbReference>
<dbReference type="Pfam" id="PF01902">
    <property type="entry name" value="Diphthami_syn_2"/>
    <property type="match status" value="1"/>
</dbReference>
<dbReference type="Gene3D" id="3.40.50.620">
    <property type="entry name" value="HUPs"/>
    <property type="match status" value="1"/>
</dbReference>
<sequence length="233" mass="25450">MKAFLNWSGGKDSALALHAAQKQGLPVSRLLTCLHNDRVSMHGVPRALLERQADALGLPVTVCTLPDNPSMVAYETALRATHAELKAGGYTHALYGDLFLEDLRRYRSGLLENDGLEGVYPLWGTDTQALAKQFISAGFQAVIVSVNESLLPRSFCGRALDAAFLRDLPEGVDPCGENGEYHSFVWDGPVFHAPVAFRKGALVQKSYPAPRGSNDCYTEPRPETVFSFCELLP</sequence>
<evidence type="ECO:0000313" key="3">
    <source>
        <dbReference type="Proteomes" id="UP001501725"/>
    </source>
</evidence>